<evidence type="ECO:0000313" key="2">
    <source>
        <dbReference type="EMBL" id="PJA32970.1"/>
    </source>
</evidence>
<dbReference type="EMBL" id="PFXF01000015">
    <property type="protein sequence ID" value="PJA32970.1"/>
    <property type="molecule type" value="Genomic_DNA"/>
</dbReference>
<comment type="caution">
    <text evidence="2">The sequence shown here is derived from an EMBL/GenBank/DDBJ whole genome shotgun (WGS) entry which is preliminary data.</text>
</comment>
<proteinExistence type="predicted"/>
<name>A0A2M7WSI5_9BACT</name>
<dbReference type="AlphaFoldDB" id="A0A2M7WSI5"/>
<reference evidence="3" key="1">
    <citation type="submission" date="2017-09" db="EMBL/GenBank/DDBJ databases">
        <title>Depth-based differentiation of microbial function through sediment-hosted aquifers and enrichment of novel symbionts in the deep terrestrial subsurface.</title>
        <authorList>
            <person name="Probst A.J."/>
            <person name="Ladd B."/>
            <person name="Jarett J.K."/>
            <person name="Geller-Mcgrath D.E."/>
            <person name="Sieber C.M.K."/>
            <person name="Emerson J.B."/>
            <person name="Anantharaman K."/>
            <person name="Thomas B.C."/>
            <person name="Malmstrom R."/>
            <person name="Stieglmeier M."/>
            <person name="Klingl A."/>
            <person name="Woyke T."/>
            <person name="Ryan C.M."/>
            <person name="Banfield J.F."/>
        </authorList>
    </citation>
    <scope>NUCLEOTIDE SEQUENCE [LARGE SCALE GENOMIC DNA]</scope>
</reference>
<feature type="domain" description="TraC-like" evidence="1">
    <location>
        <begin position="19"/>
        <end position="199"/>
    </location>
</feature>
<dbReference type="Pfam" id="PF26593">
    <property type="entry name" value="TraC-like"/>
    <property type="match status" value="1"/>
</dbReference>
<evidence type="ECO:0000259" key="1">
    <source>
        <dbReference type="Pfam" id="PF26593"/>
    </source>
</evidence>
<evidence type="ECO:0000313" key="3">
    <source>
        <dbReference type="Proteomes" id="UP000230758"/>
    </source>
</evidence>
<dbReference type="Proteomes" id="UP000230758">
    <property type="component" value="Unassembled WGS sequence"/>
</dbReference>
<protein>
    <recommendedName>
        <fullName evidence="1">TraC-like domain-containing protein</fullName>
    </recommendedName>
</protein>
<gene>
    <name evidence="2" type="ORF">CO185_00880</name>
</gene>
<sequence>MSPTTNATQEFVPIKEVRDGVIILKDNSMRAVLLCSSINFSLKSSDEKQAILYQFQDFLNSLDFSIEIVTQSRKLDIRPYIALLEEREKNQTNELMRIQVREYIEFIKNFTENTNIMTKNFFLVVPYSPAILSTGASNEITSRLGLGTKREKAKGKEGEFGENRSQLEERLLVVEQGLIRSGIRVARLGTEEVIELFYKAFNPGETEKPIKL</sequence>
<accession>A0A2M7WSI5</accession>
<organism evidence="2 3">
    <name type="scientific">Candidatus Zambryskibacteria bacterium CG_4_9_14_3_um_filter_42_15</name>
    <dbReference type="NCBI Taxonomy" id="1975112"/>
    <lineage>
        <taxon>Bacteria</taxon>
        <taxon>Candidatus Zambryskiibacteriota</taxon>
    </lineage>
</organism>
<dbReference type="InterPro" id="IPR058596">
    <property type="entry name" value="TraC-like_dom"/>
</dbReference>